<protein>
    <submittedName>
        <fullName evidence="1">Uncharacterized protein</fullName>
    </submittedName>
</protein>
<dbReference type="STRING" id="492660.SAMN05192566_0646"/>
<name>A0A1G9A205_9PROT</name>
<organism evidence="1 2">
    <name type="scientific">Methylophilus rhizosphaerae</name>
    <dbReference type="NCBI Taxonomy" id="492660"/>
    <lineage>
        <taxon>Bacteria</taxon>
        <taxon>Pseudomonadati</taxon>
        <taxon>Pseudomonadota</taxon>
        <taxon>Betaproteobacteria</taxon>
        <taxon>Nitrosomonadales</taxon>
        <taxon>Methylophilaceae</taxon>
        <taxon>Methylophilus</taxon>
    </lineage>
</organism>
<dbReference type="EMBL" id="FNFX01000001">
    <property type="protein sequence ID" value="SDK21376.1"/>
    <property type="molecule type" value="Genomic_DNA"/>
</dbReference>
<evidence type="ECO:0000313" key="2">
    <source>
        <dbReference type="Proteomes" id="UP000198629"/>
    </source>
</evidence>
<gene>
    <name evidence="1" type="ORF">SAMN05192566_0646</name>
</gene>
<dbReference type="Proteomes" id="UP000198629">
    <property type="component" value="Unassembled WGS sequence"/>
</dbReference>
<accession>A0A1G9A205</accession>
<reference evidence="2" key="1">
    <citation type="submission" date="2016-10" db="EMBL/GenBank/DDBJ databases">
        <authorList>
            <person name="Varghese N."/>
            <person name="Submissions S."/>
        </authorList>
    </citation>
    <scope>NUCLEOTIDE SEQUENCE [LARGE SCALE GENOMIC DNA]</scope>
    <source>
        <strain evidence="2">CBMB127</strain>
    </source>
</reference>
<sequence>MQAQMAVLHAFAVLSVLSSVVRLALRACITTLEHDGVK</sequence>
<proteinExistence type="predicted"/>
<keyword evidence="2" id="KW-1185">Reference proteome</keyword>
<dbReference type="AlphaFoldDB" id="A0A1G9A205"/>
<evidence type="ECO:0000313" key="1">
    <source>
        <dbReference type="EMBL" id="SDK21376.1"/>
    </source>
</evidence>